<dbReference type="PANTHER" id="PTHR43409:SF16">
    <property type="entry name" value="SLR0320 PROTEIN"/>
    <property type="match status" value="1"/>
</dbReference>
<keyword evidence="3" id="KW-0479">Metal-binding</keyword>
<dbReference type="AlphaFoldDB" id="A0A2M9XH21"/>
<keyword evidence="5" id="KW-0411">Iron-sulfur</keyword>
<dbReference type="SFLD" id="SFLDG01123">
    <property type="entry name" value="methyltransferase_(Class_B)"/>
    <property type="match status" value="1"/>
</dbReference>
<evidence type="ECO:0000256" key="1">
    <source>
        <dbReference type="ARBA" id="ARBA00001966"/>
    </source>
</evidence>
<dbReference type="Pfam" id="PF04055">
    <property type="entry name" value="Radical_SAM"/>
    <property type="match status" value="1"/>
</dbReference>
<dbReference type="PROSITE" id="PS51332">
    <property type="entry name" value="B12_BINDING"/>
    <property type="match status" value="1"/>
</dbReference>
<evidence type="ECO:0000313" key="9">
    <source>
        <dbReference type="Proteomes" id="UP000232196"/>
    </source>
</evidence>
<dbReference type="Proteomes" id="UP000232196">
    <property type="component" value="Unassembled WGS sequence"/>
</dbReference>
<dbReference type="CDD" id="cd02068">
    <property type="entry name" value="radical_SAM_B12_BD"/>
    <property type="match status" value="1"/>
</dbReference>
<dbReference type="GO" id="GO:0031419">
    <property type="term" value="F:cobalamin binding"/>
    <property type="evidence" value="ECO:0007669"/>
    <property type="project" value="InterPro"/>
</dbReference>
<dbReference type="SUPFAM" id="SSF102114">
    <property type="entry name" value="Radical SAM enzymes"/>
    <property type="match status" value="1"/>
</dbReference>
<dbReference type="SMART" id="SM00729">
    <property type="entry name" value="Elp3"/>
    <property type="match status" value="1"/>
</dbReference>
<evidence type="ECO:0000256" key="3">
    <source>
        <dbReference type="ARBA" id="ARBA00022723"/>
    </source>
</evidence>
<dbReference type="OrthoDB" id="9801424at2"/>
<evidence type="ECO:0000256" key="5">
    <source>
        <dbReference type="ARBA" id="ARBA00023014"/>
    </source>
</evidence>
<reference evidence="8 9" key="1">
    <citation type="submission" date="2017-07" db="EMBL/GenBank/DDBJ databases">
        <title>Leptospira spp. isolated from tropical soils.</title>
        <authorList>
            <person name="Thibeaux R."/>
            <person name="Iraola G."/>
            <person name="Ferres I."/>
            <person name="Bierque E."/>
            <person name="Girault D."/>
            <person name="Soupe-Gilbert M.-E."/>
            <person name="Picardeau M."/>
            <person name="Goarant C."/>
        </authorList>
    </citation>
    <scope>NUCLEOTIDE SEQUENCE [LARGE SCALE GENOMIC DNA]</scope>
    <source>
        <strain evidence="8 9">MCA1-C-A1</strain>
    </source>
</reference>
<sequence>MAKLKLVQLPVPPPTAFAATGNVPLAAGCLAVSARENGLEKKGLELEVLDPDITDKEGDSQLADRIAKDEPEFLGFSLYLWNTERSLHLAKEVKRRSPSTKILIGGPEVNPDNPFVLSETGYDIAVSGEAEHTFFALMDTLLKKEDPRKLPNIAVRELDGKMGTFSKEENASFPLTSYPSPYLQGFVPVDPARSTYLETVRGCRSQCTYCFYPKSSNVLRTLDISETVKLLSNLKDRGAKELVFLDPTFNHRPGFEEFLDAIIDVNSDRSMTMFGELRSEGITEKIADKLALAGFNRIELGMQSINKETLKRVKRFGSPEKVAEAAKMLADRGIELLLDLIIGLPGDTPDDVMEGIEFFYGHGLGEWVQVFPLSILPGTAMRKDAESEGLVYLPKPPYRVIRTPNFSAEALSSTLFRSEDRLDRRLDETPRSLLSDPDPAVSDIFSFSPGLQEKFGLEDFSISGARHVSIWWRGDNLEKSKKEFFNRLNVRFIKDPFAVTDLVLYPESTFDPELVTEILEEFSKVPASYLSRTLAHRGENMLHRIVLVLPHKVFFPLEWVSEIREYIPVFQEMEWEEAVQKSTELGGEFPGARIISKNENRSAWKILKENSDPESVTFADRVLEKRWCWDVLGYSEK</sequence>
<dbReference type="InterPro" id="IPR051198">
    <property type="entry name" value="BchE-like"/>
</dbReference>
<dbReference type="InterPro" id="IPR058240">
    <property type="entry name" value="rSAM_sf"/>
</dbReference>
<evidence type="ECO:0000313" key="8">
    <source>
        <dbReference type="EMBL" id="PJZ26872.1"/>
    </source>
</evidence>
<dbReference type="RefSeq" id="WP_100705666.1">
    <property type="nucleotide sequence ID" value="NZ_NPDL01000002.1"/>
</dbReference>
<keyword evidence="2" id="KW-0949">S-adenosyl-L-methionine</keyword>
<keyword evidence="4" id="KW-0408">Iron</keyword>
<comment type="cofactor">
    <cofactor evidence="1">
        <name>[4Fe-4S] cluster</name>
        <dbReference type="ChEBI" id="CHEBI:49883"/>
    </cofactor>
</comment>
<name>A0A2M9XH21_9LEPT</name>
<dbReference type="PANTHER" id="PTHR43409">
    <property type="entry name" value="ANAEROBIC MAGNESIUM-PROTOPORPHYRIN IX MONOMETHYL ESTER CYCLASE-RELATED"/>
    <property type="match status" value="1"/>
</dbReference>
<accession>A0A2M9XH21</accession>
<dbReference type="GO" id="GO:0003824">
    <property type="term" value="F:catalytic activity"/>
    <property type="evidence" value="ECO:0007669"/>
    <property type="project" value="InterPro"/>
</dbReference>
<feature type="domain" description="B12-binding" evidence="6">
    <location>
        <begin position="10"/>
        <end position="148"/>
    </location>
</feature>
<dbReference type="GO" id="GO:0046872">
    <property type="term" value="F:metal ion binding"/>
    <property type="evidence" value="ECO:0007669"/>
    <property type="project" value="UniProtKB-KW"/>
</dbReference>
<dbReference type="InterPro" id="IPR006158">
    <property type="entry name" value="Cobalamin-bd"/>
</dbReference>
<protein>
    <submittedName>
        <fullName evidence="8">B12-binding domain-containing radical SAM protein</fullName>
    </submittedName>
</protein>
<dbReference type="PROSITE" id="PS51918">
    <property type="entry name" value="RADICAL_SAM"/>
    <property type="match status" value="1"/>
</dbReference>
<dbReference type="EMBL" id="NPDN01000002">
    <property type="protein sequence ID" value="PJZ26872.1"/>
    <property type="molecule type" value="Genomic_DNA"/>
</dbReference>
<gene>
    <name evidence="8" type="ORF">CH357_05140</name>
</gene>
<dbReference type="InterPro" id="IPR023404">
    <property type="entry name" value="rSAM_horseshoe"/>
</dbReference>
<comment type="caution">
    <text evidence="8">The sequence shown here is derived from an EMBL/GenBank/DDBJ whole genome shotgun (WGS) entry which is preliminary data.</text>
</comment>
<dbReference type="InterPro" id="IPR034466">
    <property type="entry name" value="Methyltransferase_Class_B"/>
</dbReference>
<dbReference type="PROSITE" id="PS51257">
    <property type="entry name" value="PROKAR_LIPOPROTEIN"/>
    <property type="match status" value="1"/>
</dbReference>
<dbReference type="InterPro" id="IPR006638">
    <property type="entry name" value="Elp3/MiaA/NifB-like_rSAM"/>
</dbReference>
<dbReference type="InterPro" id="IPR007197">
    <property type="entry name" value="rSAM"/>
</dbReference>
<dbReference type="CDD" id="cd01335">
    <property type="entry name" value="Radical_SAM"/>
    <property type="match status" value="1"/>
</dbReference>
<evidence type="ECO:0000256" key="4">
    <source>
        <dbReference type="ARBA" id="ARBA00023004"/>
    </source>
</evidence>
<proteinExistence type="predicted"/>
<organism evidence="8 9">
    <name type="scientific">Leptospira hartskeerlii</name>
    <dbReference type="NCBI Taxonomy" id="2023177"/>
    <lineage>
        <taxon>Bacteria</taxon>
        <taxon>Pseudomonadati</taxon>
        <taxon>Spirochaetota</taxon>
        <taxon>Spirochaetia</taxon>
        <taxon>Leptospirales</taxon>
        <taxon>Leptospiraceae</taxon>
        <taxon>Leptospira</taxon>
    </lineage>
</organism>
<feature type="domain" description="Radical SAM core" evidence="7">
    <location>
        <begin position="189"/>
        <end position="415"/>
    </location>
</feature>
<keyword evidence="9" id="KW-1185">Reference proteome</keyword>
<evidence type="ECO:0000259" key="7">
    <source>
        <dbReference type="PROSITE" id="PS51918"/>
    </source>
</evidence>
<dbReference type="Gene3D" id="3.40.50.280">
    <property type="entry name" value="Cobalamin-binding domain"/>
    <property type="match status" value="1"/>
</dbReference>
<dbReference type="Gene3D" id="3.80.30.20">
    <property type="entry name" value="tm_1862 like domain"/>
    <property type="match status" value="1"/>
</dbReference>
<dbReference type="SFLD" id="SFLDS00029">
    <property type="entry name" value="Radical_SAM"/>
    <property type="match status" value="1"/>
</dbReference>
<dbReference type="GO" id="GO:0005829">
    <property type="term" value="C:cytosol"/>
    <property type="evidence" value="ECO:0007669"/>
    <property type="project" value="TreeGrafter"/>
</dbReference>
<evidence type="ECO:0000256" key="2">
    <source>
        <dbReference type="ARBA" id="ARBA00022691"/>
    </source>
</evidence>
<dbReference type="SFLD" id="SFLDG01082">
    <property type="entry name" value="B12-binding_domain_containing"/>
    <property type="match status" value="1"/>
</dbReference>
<evidence type="ECO:0000259" key="6">
    <source>
        <dbReference type="PROSITE" id="PS51332"/>
    </source>
</evidence>
<dbReference type="GO" id="GO:0051539">
    <property type="term" value="F:4 iron, 4 sulfur cluster binding"/>
    <property type="evidence" value="ECO:0007669"/>
    <property type="project" value="UniProtKB-KW"/>
</dbReference>
<dbReference type="Pfam" id="PF02310">
    <property type="entry name" value="B12-binding"/>
    <property type="match status" value="1"/>
</dbReference>